<keyword evidence="5" id="KW-1185">Reference proteome</keyword>
<accession>A0ABM0GRT5</accession>
<dbReference type="Pfam" id="PF24883">
    <property type="entry name" value="NPHP3_N"/>
    <property type="match status" value="1"/>
</dbReference>
<evidence type="ECO:0000256" key="1">
    <source>
        <dbReference type="ARBA" id="ARBA00022737"/>
    </source>
</evidence>
<dbReference type="SUPFAM" id="SSF52540">
    <property type="entry name" value="P-loop containing nucleoside triphosphate hydrolases"/>
    <property type="match status" value="1"/>
</dbReference>
<proteinExistence type="predicted"/>
<dbReference type="PANTHER" id="PTHR19860:SF42">
    <property type="entry name" value="RING-TYPE DOMAIN-CONTAINING PROTEIN"/>
    <property type="match status" value="1"/>
</dbReference>
<dbReference type="RefSeq" id="XP_002735938.2">
    <property type="nucleotide sequence ID" value="XM_002735892.2"/>
</dbReference>
<evidence type="ECO:0000313" key="6">
    <source>
        <dbReference type="RefSeq" id="XP_002735938.2"/>
    </source>
</evidence>
<dbReference type="Pfam" id="PF13271">
    <property type="entry name" value="DUF4062"/>
    <property type="match status" value="1"/>
</dbReference>
<evidence type="ECO:0000259" key="4">
    <source>
        <dbReference type="Pfam" id="PF24883"/>
    </source>
</evidence>
<evidence type="ECO:0000259" key="3">
    <source>
        <dbReference type="Pfam" id="PF13271"/>
    </source>
</evidence>
<sequence length="574" mass="65527">MGTVVSLPKLSPLEKQLVSEGKLDRSALSSRASCKIRTLSREQQQAVFTQCQGLLNNIKESKDKQRAETEAALKVEWQDGESVSTEEAEDIVQTCWSRINRQCAQYYRKKNSNKTVTGWRVVRVFVSSTFADFFSEREALVKKVFPELKEWCETRQLQLIECDLRWGVPKDTTTGETIATCLEEIDRCLDETDGEPFFLGMLGERYGWNPTSREVPQDIIHKYEWVPNLSMTHMEILHGAIRNQNPNAVFMLRDPCYMSDIPPDHLKNFLEEDELPKSQLKELKRYLHEEFSDSVFEYSCDVDGVDDSTGREVIQLSKLDEFCEHVLTFFKAAIERTYPHSEHTLTPQQEENEQHRNYVLQKGSTVFGRDRVITNILRFAEGDNQGITDENISLQSSIRDSDTISSSDDIVMNHLTNGELLDSDKSDEQNGDIRVVVENYSSDVGSDSVNSKGSRQRTNMRVRQSRAPSDSWLLVVVGSPGTGKSALMARTVMNAEKAGLDIFYHFVGSCPSSIHYDNLIKRLCKYLLSADDERLVKLDGEYSEEEIIKLLPTLLKERSSRREQLLIVIDAVNQ</sequence>
<organism evidence="5 6">
    <name type="scientific">Saccoglossus kowalevskii</name>
    <name type="common">Acorn worm</name>
    <dbReference type="NCBI Taxonomy" id="10224"/>
    <lineage>
        <taxon>Eukaryota</taxon>
        <taxon>Metazoa</taxon>
        <taxon>Hemichordata</taxon>
        <taxon>Enteropneusta</taxon>
        <taxon>Harrimaniidae</taxon>
        <taxon>Saccoglossus</taxon>
    </lineage>
</organism>
<reference evidence="6" key="1">
    <citation type="submission" date="2025-08" db="UniProtKB">
        <authorList>
            <consortium name="RefSeq"/>
        </authorList>
    </citation>
    <scope>IDENTIFICATION</scope>
    <source>
        <tissue evidence="6">Testes</tissue>
    </source>
</reference>
<dbReference type="Proteomes" id="UP000694865">
    <property type="component" value="Unplaced"/>
</dbReference>
<protein>
    <submittedName>
        <fullName evidence="6">Uncharacterized protein LOC100377029</fullName>
    </submittedName>
</protein>
<feature type="domain" description="DUF4062" evidence="3">
    <location>
        <begin position="123"/>
        <end position="212"/>
    </location>
</feature>
<name>A0ABM0GRT5_SACKO</name>
<dbReference type="InterPro" id="IPR025139">
    <property type="entry name" value="DUF4062"/>
</dbReference>
<dbReference type="InterPro" id="IPR027417">
    <property type="entry name" value="P-loop_NTPase"/>
</dbReference>
<gene>
    <name evidence="6" type="primary">LOC100377029</name>
</gene>
<evidence type="ECO:0000313" key="5">
    <source>
        <dbReference type="Proteomes" id="UP000694865"/>
    </source>
</evidence>
<dbReference type="PANTHER" id="PTHR19860">
    <property type="entry name" value="DDB1- AND CUL4-ASSOCIATED FACTOR 12-RELATED"/>
    <property type="match status" value="1"/>
</dbReference>
<dbReference type="Gene3D" id="3.40.50.300">
    <property type="entry name" value="P-loop containing nucleotide triphosphate hydrolases"/>
    <property type="match status" value="1"/>
</dbReference>
<dbReference type="InterPro" id="IPR056884">
    <property type="entry name" value="NPHP3-like_N"/>
</dbReference>
<dbReference type="GeneID" id="100377029"/>
<evidence type="ECO:0000256" key="2">
    <source>
        <dbReference type="SAM" id="MobiDB-lite"/>
    </source>
</evidence>
<keyword evidence="1" id="KW-0677">Repeat</keyword>
<feature type="non-terminal residue" evidence="6">
    <location>
        <position position="574"/>
    </location>
</feature>
<dbReference type="InterPro" id="IPR051191">
    <property type="entry name" value="DCAF12"/>
</dbReference>
<feature type="compositionally biased region" description="Polar residues" evidence="2">
    <location>
        <begin position="443"/>
        <end position="453"/>
    </location>
</feature>
<feature type="domain" description="Nephrocystin 3-like N-terminal" evidence="4">
    <location>
        <begin position="467"/>
        <end position="572"/>
    </location>
</feature>
<feature type="region of interest" description="Disordered" evidence="2">
    <location>
        <begin position="443"/>
        <end position="462"/>
    </location>
</feature>